<dbReference type="GO" id="GO:0005737">
    <property type="term" value="C:cytoplasm"/>
    <property type="evidence" value="ECO:0007669"/>
    <property type="project" value="UniProtKB-SubCell"/>
</dbReference>
<comment type="function">
    <text evidence="13">Self-glucosylating initiator of glycogen synthesis. It catalyzes the formation of a short alpha (1,4)-glucosyl chain covalently attached via a glucose 1-O-tyrosyl linkage to internal tyrosine residues and these chains act as primers for the elongation reaction catalyzed by glycogen synthase.</text>
</comment>
<evidence type="ECO:0000256" key="10">
    <source>
        <dbReference type="ARBA" id="ARBA00038934"/>
    </source>
</evidence>
<gene>
    <name evidence="15" type="ORF">A1O9_02127</name>
</gene>
<evidence type="ECO:0000256" key="3">
    <source>
        <dbReference type="ARBA" id="ARBA00022490"/>
    </source>
</evidence>
<dbReference type="Pfam" id="PF01501">
    <property type="entry name" value="Glyco_transf_8"/>
    <property type="match status" value="1"/>
</dbReference>
<comment type="catalytic activity">
    <reaction evidence="12">
        <text>L-tyrosyl-[glycogenin] + UDP-alpha-D-glucose = alpha-D-glucosyl-L-tyrosyl-[glycogenin] + UDP + H(+)</text>
        <dbReference type="Rhea" id="RHEA:23360"/>
        <dbReference type="Rhea" id="RHEA-COMP:14604"/>
        <dbReference type="Rhea" id="RHEA-COMP:14605"/>
        <dbReference type="ChEBI" id="CHEBI:15378"/>
        <dbReference type="ChEBI" id="CHEBI:46858"/>
        <dbReference type="ChEBI" id="CHEBI:58223"/>
        <dbReference type="ChEBI" id="CHEBI:58885"/>
        <dbReference type="ChEBI" id="CHEBI:140573"/>
        <dbReference type="EC" id="2.4.1.186"/>
    </reaction>
</comment>
<comment type="similarity">
    <text evidence="9">Belongs to the glycosyltransferase 8 family. Glycogenin subfamily.</text>
</comment>
<keyword evidence="8" id="KW-0464">Manganese</keyword>
<proteinExistence type="inferred from homology"/>
<dbReference type="InterPro" id="IPR029044">
    <property type="entry name" value="Nucleotide-diphossugar_trans"/>
</dbReference>
<evidence type="ECO:0000256" key="1">
    <source>
        <dbReference type="ARBA" id="ARBA00001936"/>
    </source>
</evidence>
<evidence type="ECO:0000256" key="2">
    <source>
        <dbReference type="ARBA" id="ARBA00004496"/>
    </source>
</evidence>
<keyword evidence="7" id="KW-0325">Glycoprotein</keyword>
<feature type="compositionally biased region" description="Polar residues" evidence="14">
    <location>
        <begin position="779"/>
        <end position="795"/>
    </location>
</feature>
<dbReference type="GO" id="GO:0046872">
    <property type="term" value="F:metal ion binding"/>
    <property type="evidence" value="ECO:0007669"/>
    <property type="project" value="UniProtKB-KW"/>
</dbReference>
<dbReference type="CDD" id="cd02537">
    <property type="entry name" value="GT8_Glycogenin"/>
    <property type="match status" value="1"/>
</dbReference>
<name>A0A072PL06_9EURO</name>
<dbReference type="PANTHER" id="PTHR11183">
    <property type="entry name" value="GLYCOGENIN SUBFAMILY MEMBER"/>
    <property type="match status" value="1"/>
</dbReference>
<dbReference type="VEuPathDB" id="FungiDB:A1O9_02127"/>
<feature type="compositionally biased region" description="Basic and acidic residues" evidence="14">
    <location>
        <begin position="682"/>
        <end position="704"/>
    </location>
</feature>
<feature type="compositionally biased region" description="Low complexity" evidence="14">
    <location>
        <begin position="434"/>
        <end position="444"/>
    </location>
</feature>
<evidence type="ECO:0000256" key="9">
    <source>
        <dbReference type="ARBA" id="ARBA00038162"/>
    </source>
</evidence>
<dbReference type="EC" id="2.4.1.186" evidence="10"/>
<evidence type="ECO:0000313" key="15">
    <source>
        <dbReference type="EMBL" id="KEF60566.1"/>
    </source>
</evidence>
<feature type="region of interest" description="Disordered" evidence="14">
    <location>
        <begin position="434"/>
        <end position="522"/>
    </location>
</feature>
<feature type="compositionally biased region" description="Pro residues" evidence="14">
    <location>
        <begin position="464"/>
        <end position="474"/>
    </location>
</feature>
<dbReference type="OrthoDB" id="2014201at2759"/>
<dbReference type="FunFam" id="3.90.550.10:FF:000092">
    <property type="entry name" value="Glycogenin 2"/>
    <property type="match status" value="1"/>
</dbReference>
<feature type="region of interest" description="Disordered" evidence="14">
    <location>
        <begin position="719"/>
        <end position="795"/>
    </location>
</feature>
<dbReference type="GO" id="GO:0008466">
    <property type="term" value="F:glycogenin glucosyltransferase activity"/>
    <property type="evidence" value="ECO:0007669"/>
    <property type="project" value="UniProtKB-EC"/>
</dbReference>
<evidence type="ECO:0000256" key="6">
    <source>
        <dbReference type="ARBA" id="ARBA00023056"/>
    </source>
</evidence>
<feature type="compositionally biased region" description="Pro residues" evidence="14">
    <location>
        <begin position="310"/>
        <end position="322"/>
    </location>
</feature>
<dbReference type="SUPFAM" id="SSF53448">
    <property type="entry name" value="Nucleotide-diphospho-sugar transferases"/>
    <property type="match status" value="1"/>
</dbReference>
<evidence type="ECO:0000256" key="14">
    <source>
        <dbReference type="SAM" id="MobiDB-lite"/>
    </source>
</evidence>
<comment type="catalytic activity">
    <reaction evidence="11">
        <text>[1,4-alpha-D-glucosyl](n)-L-tyrosyl-[glycogenin] + UDP-alpha-D-glucose = [1,4-alpha-D-glucosyl](n+1)-L-tyrosyl-[glycogenin] + UDP + H(+)</text>
        <dbReference type="Rhea" id="RHEA:56560"/>
        <dbReference type="Rhea" id="RHEA-COMP:14606"/>
        <dbReference type="Rhea" id="RHEA-COMP:14607"/>
        <dbReference type="ChEBI" id="CHEBI:15378"/>
        <dbReference type="ChEBI" id="CHEBI:58223"/>
        <dbReference type="ChEBI" id="CHEBI:58885"/>
        <dbReference type="ChEBI" id="CHEBI:140574"/>
        <dbReference type="EC" id="2.4.1.186"/>
    </reaction>
</comment>
<dbReference type="GeneID" id="25277072"/>
<dbReference type="InterPro" id="IPR050587">
    <property type="entry name" value="GNT1/Glycosyltrans_8"/>
</dbReference>
<evidence type="ECO:0000256" key="4">
    <source>
        <dbReference type="ARBA" id="ARBA00022679"/>
    </source>
</evidence>
<keyword evidence="5" id="KW-0479">Metal-binding</keyword>
<keyword evidence="6" id="KW-0320">Glycogen biosynthesis</keyword>
<evidence type="ECO:0000256" key="12">
    <source>
        <dbReference type="ARBA" id="ARBA00052293"/>
    </source>
</evidence>
<evidence type="ECO:0000313" key="16">
    <source>
        <dbReference type="Proteomes" id="UP000027920"/>
    </source>
</evidence>
<feature type="region of interest" description="Disordered" evidence="14">
    <location>
        <begin position="670"/>
        <end position="704"/>
    </location>
</feature>
<dbReference type="GO" id="GO:0005978">
    <property type="term" value="P:glycogen biosynthetic process"/>
    <property type="evidence" value="ECO:0007669"/>
    <property type="project" value="UniProtKB-KW"/>
</dbReference>
<dbReference type="Gene3D" id="3.90.550.10">
    <property type="entry name" value="Spore Coat Polysaccharide Biosynthesis Protein SpsA, Chain A"/>
    <property type="match status" value="1"/>
</dbReference>
<evidence type="ECO:0000256" key="5">
    <source>
        <dbReference type="ARBA" id="ARBA00022723"/>
    </source>
</evidence>
<dbReference type="InterPro" id="IPR002495">
    <property type="entry name" value="Glyco_trans_8"/>
</dbReference>
<comment type="subcellular location">
    <subcellularLocation>
        <location evidence="2">Cytoplasm</location>
    </subcellularLocation>
</comment>
<dbReference type="Proteomes" id="UP000027920">
    <property type="component" value="Unassembled WGS sequence"/>
</dbReference>
<dbReference type="AlphaFoldDB" id="A0A072PL06"/>
<feature type="compositionally biased region" description="Polar residues" evidence="14">
    <location>
        <begin position="549"/>
        <end position="566"/>
    </location>
</feature>
<protein>
    <recommendedName>
        <fullName evidence="10">glycogenin glucosyltransferase</fullName>
        <ecNumber evidence="10">2.4.1.186</ecNumber>
    </recommendedName>
</protein>
<keyword evidence="16" id="KW-1185">Reference proteome</keyword>
<keyword evidence="4" id="KW-0808">Transferase</keyword>
<dbReference type="EMBL" id="AMGV01000002">
    <property type="protein sequence ID" value="KEF60566.1"/>
    <property type="molecule type" value="Genomic_DNA"/>
</dbReference>
<evidence type="ECO:0000256" key="11">
    <source>
        <dbReference type="ARBA" id="ARBA00050886"/>
    </source>
</evidence>
<evidence type="ECO:0000256" key="8">
    <source>
        <dbReference type="ARBA" id="ARBA00023211"/>
    </source>
</evidence>
<dbReference type="RefSeq" id="XP_013263156.1">
    <property type="nucleotide sequence ID" value="XM_013407702.1"/>
</dbReference>
<feature type="region of interest" description="Disordered" evidence="14">
    <location>
        <begin position="304"/>
        <end position="341"/>
    </location>
</feature>
<feature type="compositionally biased region" description="Low complexity" evidence="14">
    <location>
        <begin position="488"/>
        <end position="503"/>
    </location>
</feature>
<feature type="region of interest" description="Disordered" evidence="14">
    <location>
        <begin position="541"/>
        <end position="620"/>
    </location>
</feature>
<dbReference type="STRING" id="1182545.A0A072PL06"/>
<evidence type="ECO:0000256" key="7">
    <source>
        <dbReference type="ARBA" id="ARBA00023180"/>
    </source>
</evidence>
<evidence type="ECO:0000256" key="13">
    <source>
        <dbReference type="ARBA" id="ARBA00057883"/>
    </source>
</evidence>
<sequence length="795" mass="89004">MAPIGAAVFATNFHGQLTVWQLLMNDAYLPGAMVLGHSLKDRGAKAPLVAFIVVDKLSTNTITELRTVYDDVIPVQQITNSQPANLYLMGRPELISTFTKIQLWRQTQFKRIVYLDADMVALRAPNELLTLDTDFAAVPDIGWPDCFNSGLLVLNPNMGDYYSLYALAQRGISFDGADQGLLNMHFREWERLSFVYNCTPSGNYQYVPAYRHFQSSISVVHFIGKDKPWTLGRENKYNSGVYGELLGRWWSVYDKHYRPKVQPTVSQHADAPNIKQEVAHYSPESHQSHTKVQDYVRGEEPLYIASHPSQPAPSSQPLPSPPQQGQIPLPPQITVTDPTQGHLQAAQTVELPLGDAPTPVAPQDFTPLPTVEQRRFSAPHVDWEPARAPPPTDSKPEAANFPTTIYDFNQDTTLFQPPSSYPEAPKDMWYQVPQKQPEPQKLKQIFPWESRAPKPTRVFLEPKAPSPPPPPAEPEPQATTLAQQEEVTTPSTTTDSTEDSTPTPSAPPVDPWAAFESRTNAWDDMPEIERYVQAFSQARKGKLQVLHHTPNQRSPRDSNVTSPPTETDQRRPSMKLTDFPTEIERPSLPVTPAPIRRPSFWGEERDQAGNLPAAKGVPTQEDWVRRFSSYPKPAFPDLPPPLHNLLHGVFYWRCQYCGKQNPVSKLEELQRRQSEVLVSPTEARKLDQDLQELPRRKMPESKSKEAVVEAAIQAISPAKAAKAPKPILKEPKFELGQEEGEPDWPVVSKDDEGDQEADPLSKKVPMFNPLTVEGEAASESKQSAQTPPEAVTVSS</sequence>
<comment type="caution">
    <text evidence="15">The sequence shown here is derived from an EMBL/GenBank/DDBJ whole genome shotgun (WGS) entry which is preliminary data.</text>
</comment>
<dbReference type="HOGENOM" id="CLU_017171_2_0_1"/>
<reference evidence="15 16" key="1">
    <citation type="submission" date="2013-03" db="EMBL/GenBank/DDBJ databases">
        <title>The Genome Sequence of Exophiala aquamarina CBS 119918.</title>
        <authorList>
            <consortium name="The Broad Institute Genomics Platform"/>
            <person name="Cuomo C."/>
            <person name="de Hoog S."/>
            <person name="Gorbushina A."/>
            <person name="Walker B."/>
            <person name="Young S.K."/>
            <person name="Zeng Q."/>
            <person name="Gargeya S."/>
            <person name="Fitzgerald M."/>
            <person name="Haas B."/>
            <person name="Abouelleil A."/>
            <person name="Allen A.W."/>
            <person name="Alvarado L."/>
            <person name="Arachchi H.M."/>
            <person name="Berlin A.M."/>
            <person name="Chapman S.B."/>
            <person name="Gainer-Dewar J."/>
            <person name="Goldberg J."/>
            <person name="Griggs A."/>
            <person name="Gujja S."/>
            <person name="Hansen M."/>
            <person name="Howarth C."/>
            <person name="Imamovic A."/>
            <person name="Ireland A."/>
            <person name="Larimer J."/>
            <person name="McCowan C."/>
            <person name="Murphy C."/>
            <person name="Pearson M."/>
            <person name="Poon T.W."/>
            <person name="Priest M."/>
            <person name="Roberts A."/>
            <person name="Saif S."/>
            <person name="Shea T."/>
            <person name="Sisk P."/>
            <person name="Sykes S."/>
            <person name="Wortman J."/>
            <person name="Nusbaum C."/>
            <person name="Birren B."/>
        </authorList>
    </citation>
    <scope>NUCLEOTIDE SEQUENCE [LARGE SCALE GENOMIC DNA]</scope>
    <source>
        <strain evidence="15 16">CBS 119918</strain>
    </source>
</reference>
<keyword evidence="3" id="KW-0963">Cytoplasm</keyword>
<accession>A0A072PL06</accession>
<organism evidence="15 16">
    <name type="scientific">Exophiala aquamarina CBS 119918</name>
    <dbReference type="NCBI Taxonomy" id="1182545"/>
    <lineage>
        <taxon>Eukaryota</taxon>
        <taxon>Fungi</taxon>
        <taxon>Dikarya</taxon>
        <taxon>Ascomycota</taxon>
        <taxon>Pezizomycotina</taxon>
        <taxon>Eurotiomycetes</taxon>
        <taxon>Chaetothyriomycetidae</taxon>
        <taxon>Chaetothyriales</taxon>
        <taxon>Herpotrichiellaceae</taxon>
        <taxon>Exophiala</taxon>
    </lineage>
</organism>
<comment type="cofactor">
    <cofactor evidence="1">
        <name>Mn(2+)</name>
        <dbReference type="ChEBI" id="CHEBI:29035"/>
    </cofactor>
</comment>